<sequence length="375" mass="41542">MAEIQQILVPEYFPKFQCKCGACRSCCCKGWGVCVSRDDYFRLVGMNCTASLRKRLDRAFSVLADATPERYAGLNHDWRGRCYLQREDGYCALQRERGEAAIPGVCRLYPRALRVSFEGECSCANSCERTLELLLEQREPLRFLLIEKPASLPDFRIGEDGERARRDRETRDRCLAVLQDRGCPVPRRLMNLGALAGLVPGEAEPDRAAAFRLCALLMGELACDSLSLGDYAREVFALYGLPLDGEALKTAAAAELAPAVEKYVRFSEDFEAEFPEWPVFAEHLLVNHVFFCGFPCSAATESLRKELAAFCAVYALARFAAVGWTRAHRSAEALIDVCAAAFRFIEHGSFARNAPIVLREAGALSPDGVAKLALG</sequence>
<evidence type="ECO:0000313" key="2">
    <source>
        <dbReference type="Proteomes" id="UP000006462"/>
    </source>
</evidence>
<name>A0ABM9ZY63_9BACT</name>
<dbReference type="GeneID" id="90985146"/>
<keyword evidence="2" id="KW-1185">Reference proteome</keyword>
<gene>
    <name evidence="1" type="ORF">HMPREF7215_1398</name>
</gene>
<dbReference type="NCBIfam" id="NF038110">
    <property type="entry name" value="Lys_methyl_FliB"/>
    <property type="match status" value="1"/>
</dbReference>
<evidence type="ECO:0000313" key="1">
    <source>
        <dbReference type="EMBL" id="EFB91922.1"/>
    </source>
</evidence>
<evidence type="ECO:0008006" key="3">
    <source>
        <dbReference type="Google" id="ProtNLM"/>
    </source>
</evidence>
<reference evidence="1 2" key="1">
    <citation type="submission" date="2009-12" db="EMBL/GenBank/DDBJ databases">
        <authorList>
            <person name="Shrivastava S."/>
            <person name="Madupu R."/>
            <person name="Durkin A.S."/>
            <person name="Torralba M."/>
            <person name="Methe B."/>
            <person name="Sutton G.G."/>
            <person name="Strausberg R.L."/>
            <person name="Nelson K.E."/>
        </authorList>
    </citation>
    <scope>NUCLEOTIDE SEQUENCE [LARGE SCALE GENOMIC DNA]</scope>
    <source>
        <strain evidence="1 2">W5455</strain>
    </source>
</reference>
<dbReference type="Proteomes" id="UP000006462">
    <property type="component" value="Unassembled WGS sequence"/>
</dbReference>
<proteinExistence type="predicted"/>
<protein>
    <recommendedName>
        <fullName evidence="3">Flagellin N-methylase</fullName>
    </recommendedName>
</protein>
<dbReference type="RefSeq" id="WP_009163675.1">
    <property type="nucleotide sequence ID" value="NZ_ADFP01000011.1"/>
</dbReference>
<dbReference type="EMBL" id="ADFP01000011">
    <property type="protein sequence ID" value="EFB91922.1"/>
    <property type="molecule type" value="Genomic_DNA"/>
</dbReference>
<organism evidence="1 2">
    <name type="scientific">Pyramidobacter piscolens W5455</name>
    <dbReference type="NCBI Taxonomy" id="352165"/>
    <lineage>
        <taxon>Bacteria</taxon>
        <taxon>Thermotogati</taxon>
        <taxon>Synergistota</taxon>
        <taxon>Synergistia</taxon>
        <taxon>Synergistales</taxon>
        <taxon>Dethiosulfovibrionaceae</taxon>
        <taxon>Pyramidobacter</taxon>
    </lineage>
</organism>
<comment type="caution">
    <text evidence="1">The sequence shown here is derived from an EMBL/GenBank/DDBJ whole genome shotgun (WGS) entry which is preliminary data.</text>
</comment>
<accession>A0ABM9ZY63</accession>